<keyword evidence="3" id="KW-1185">Reference proteome</keyword>
<evidence type="ECO:0000256" key="1">
    <source>
        <dbReference type="SAM" id="MobiDB-lite"/>
    </source>
</evidence>
<comment type="caution">
    <text evidence="2">The sequence shown here is derived from an EMBL/GenBank/DDBJ whole genome shotgun (WGS) entry which is preliminary data.</text>
</comment>
<dbReference type="Proteomes" id="UP001418222">
    <property type="component" value="Unassembled WGS sequence"/>
</dbReference>
<feature type="region of interest" description="Disordered" evidence="1">
    <location>
        <begin position="132"/>
        <end position="154"/>
    </location>
</feature>
<name>A0AAP0B1Z3_9ASPA</name>
<feature type="compositionally biased region" description="Acidic residues" evidence="1">
    <location>
        <begin position="142"/>
        <end position="154"/>
    </location>
</feature>
<dbReference type="PANTHER" id="PTHR34278:SF1">
    <property type="entry name" value="PROTEIN THI031, PUTATIVE-RELATED"/>
    <property type="match status" value="1"/>
</dbReference>
<proteinExistence type="predicted"/>
<organism evidence="2 3">
    <name type="scientific">Platanthera zijinensis</name>
    <dbReference type="NCBI Taxonomy" id="2320716"/>
    <lineage>
        <taxon>Eukaryota</taxon>
        <taxon>Viridiplantae</taxon>
        <taxon>Streptophyta</taxon>
        <taxon>Embryophyta</taxon>
        <taxon>Tracheophyta</taxon>
        <taxon>Spermatophyta</taxon>
        <taxon>Magnoliopsida</taxon>
        <taxon>Liliopsida</taxon>
        <taxon>Asparagales</taxon>
        <taxon>Orchidaceae</taxon>
        <taxon>Orchidoideae</taxon>
        <taxon>Orchideae</taxon>
        <taxon>Orchidinae</taxon>
        <taxon>Platanthera</taxon>
    </lineage>
</organism>
<protein>
    <submittedName>
        <fullName evidence="2">Uncharacterized protein</fullName>
    </submittedName>
</protein>
<feature type="region of interest" description="Disordered" evidence="1">
    <location>
        <begin position="1"/>
        <end position="67"/>
    </location>
</feature>
<sequence>MKREGWQHGAQKTRSPSLHLTEHSNTGGGINSKDQSRPGGRSKLTGKNREGHSLPASKSRNKAKGAHKLRSCNVVLNHKLVSWRVVDEGHWPEFAGASASNVLIQLSGMWWNDEVDPNDMVEELGDQFSKSVGFGAGSGDGAGEEDTKEEDDNDDYMNFCEVGFAIEYVEGEDWCMVDEI</sequence>
<dbReference type="PANTHER" id="PTHR34278">
    <property type="entry name" value="PROTEIN THI031, PUTATIVE-RELATED"/>
    <property type="match status" value="1"/>
</dbReference>
<dbReference type="AlphaFoldDB" id="A0AAP0B1Z3"/>
<dbReference type="EMBL" id="JBBWWQ010000017">
    <property type="protein sequence ID" value="KAK8923522.1"/>
    <property type="molecule type" value="Genomic_DNA"/>
</dbReference>
<evidence type="ECO:0000313" key="2">
    <source>
        <dbReference type="EMBL" id="KAK8923522.1"/>
    </source>
</evidence>
<accession>A0AAP0B1Z3</accession>
<reference evidence="2 3" key="1">
    <citation type="journal article" date="2022" name="Nat. Plants">
        <title>Genomes of leafy and leafless Platanthera orchids illuminate the evolution of mycoheterotrophy.</title>
        <authorList>
            <person name="Li M.H."/>
            <person name="Liu K.W."/>
            <person name="Li Z."/>
            <person name="Lu H.C."/>
            <person name="Ye Q.L."/>
            <person name="Zhang D."/>
            <person name="Wang J.Y."/>
            <person name="Li Y.F."/>
            <person name="Zhong Z.M."/>
            <person name="Liu X."/>
            <person name="Yu X."/>
            <person name="Liu D.K."/>
            <person name="Tu X.D."/>
            <person name="Liu B."/>
            <person name="Hao Y."/>
            <person name="Liao X.Y."/>
            <person name="Jiang Y.T."/>
            <person name="Sun W.H."/>
            <person name="Chen J."/>
            <person name="Chen Y.Q."/>
            <person name="Ai Y."/>
            <person name="Zhai J.W."/>
            <person name="Wu S.S."/>
            <person name="Zhou Z."/>
            <person name="Hsiao Y.Y."/>
            <person name="Wu W.L."/>
            <person name="Chen Y.Y."/>
            <person name="Lin Y.F."/>
            <person name="Hsu J.L."/>
            <person name="Li C.Y."/>
            <person name="Wang Z.W."/>
            <person name="Zhao X."/>
            <person name="Zhong W.Y."/>
            <person name="Ma X.K."/>
            <person name="Ma L."/>
            <person name="Huang J."/>
            <person name="Chen G.Z."/>
            <person name="Huang M.Z."/>
            <person name="Huang L."/>
            <person name="Peng D.H."/>
            <person name="Luo Y.B."/>
            <person name="Zou S.Q."/>
            <person name="Chen S.P."/>
            <person name="Lan S."/>
            <person name="Tsai W.C."/>
            <person name="Van de Peer Y."/>
            <person name="Liu Z.J."/>
        </authorList>
    </citation>
    <scope>NUCLEOTIDE SEQUENCE [LARGE SCALE GENOMIC DNA]</scope>
    <source>
        <strain evidence="2">Lor287</strain>
    </source>
</reference>
<gene>
    <name evidence="2" type="ORF">KSP39_PZI019298</name>
</gene>
<evidence type="ECO:0000313" key="3">
    <source>
        <dbReference type="Proteomes" id="UP001418222"/>
    </source>
</evidence>